<proteinExistence type="predicted"/>
<dbReference type="Proteomes" id="UP001652625">
    <property type="component" value="Chromosome 12"/>
</dbReference>
<accession>A0ABM4D208</accession>
<keyword evidence="1" id="KW-1185">Reference proteome</keyword>
<gene>
    <name evidence="2" type="primary">LOC136088464</name>
</gene>
<name>A0ABM4D208_HYDVU</name>
<evidence type="ECO:0000313" key="2">
    <source>
        <dbReference type="RefSeq" id="XP_065668279.1"/>
    </source>
</evidence>
<reference evidence="2" key="1">
    <citation type="submission" date="2025-08" db="UniProtKB">
        <authorList>
            <consortium name="RefSeq"/>
        </authorList>
    </citation>
    <scope>IDENTIFICATION</scope>
</reference>
<dbReference type="RefSeq" id="XP_065668279.1">
    <property type="nucleotide sequence ID" value="XM_065812207.1"/>
</dbReference>
<sequence>MGESMLAVTVKVKKNDKNGKLRTFQSLTSWYQKFSEDEELNKDMKSYKNVVRLCLIEESGETLVIDKVPPPELHLFEHIVTQITDVLMAEESIKKFLIGKTVIRHGYNGGGFDGLNCQKVLSCLDELITIAPLLMIPCIETLRKFKIVTEGCFGMKLSLEFSRDIQEFVSEMCNLHKYLIEHTTHKICLGWKFHIIQSHLVMFLERKNKPLGIFSEQSCEAVHKNINKTMKRFAASELSKCHGEKLRKTAVTYSSMRM</sequence>
<evidence type="ECO:0000313" key="1">
    <source>
        <dbReference type="Proteomes" id="UP001652625"/>
    </source>
</evidence>
<dbReference type="GeneID" id="136088464"/>
<protein>
    <submittedName>
        <fullName evidence="2">Uncharacterized protein LOC136088464</fullName>
    </submittedName>
</protein>
<organism evidence="1 2">
    <name type="scientific">Hydra vulgaris</name>
    <name type="common">Hydra</name>
    <name type="synonym">Hydra attenuata</name>
    <dbReference type="NCBI Taxonomy" id="6087"/>
    <lineage>
        <taxon>Eukaryota</taxon>
        <taxon>Metazoa</taxon>
        <taxon>Cnidaria</taxon>
        <taxon>Hydrozoa</taxon>
        <taxon>Hydroidolina</taxon>
        <taxon>Anthoathecata</taxon>
        <taxon>Aplanulata</taxon>
        <taxon>Hydridae</taxon>
        <taxon>Hydra</taxon>
    </lineage>
</organism>